<dbReference type="EMBL" id="FWEV01000045">
    <property type="protein sequence ID" value="SLM28544.1"/>
    <property type="molecule type" value="Genomic_DNA"/>
</dbReference>
<proteinExistence type="predicted"/>
<evidence type="ECO:0000313" key="1">
    <source>
        <dbReference type="EMBL" id="SLM28544.1"/>
    </source>
</evidence>
<reference evidence="1 2" key="1">
    <citation type="submission" date="2017-03" db="EMBL/GenBank/DDBJ databases">
        <authorList>
            <person name="Afonso C.L."/>
            <person name="Miller P.J."/>
            <person name="Scott M.A."/>
            <person name="Spackman E."/>
            <person name="Goraichik I."/>
            <person name="Dimitrov K.M."/>
            <person name="Suarez D.L."/>
            <person name="Swayne D.E."/>
        </authorList>
    </citation>
    <scope>NUCLEOTIDE SEQUENCE [LARGE SCALE GENOMIC DNA]</scope>
    <source>
        <strain evidence="1">PRJEB14757</strain>
    </source>
</reference>
<dbReference type="STRING" id="1246637.MTBBW1_1390004"/>
<organism evidence="1 2">
    <name type="scientific">Desulfamplus magnetovallimortis</name>
    <dbReference type="NCBI Taxonomy" id="1246637"/>
    <lineage>
        <taxon>Bacteria</taxon>
        <taxon>Pseudomonadati</taxon>
        <taxon>Thermodesulfobacteriota</taxon>
        <taxon>Desulfobacteria</taxon>
        <taxon>Desulfobacterales</taxon>
        <taxon>Desulfobacteraceae</taxon>
        <taxon>Desulfamplus</taxon>
    </lineage>
</organism>
<dbReference type="AlphaFoldDB" id="A0A1W1H7Y3"/>
<sequence>MPVMDMVVTYGFLNCYPVNKRCELRIFSKNYATANFPVHGTLQLELQTSDLPGEGASD</sequence>
<dbReference type="Proteomes" id="UP000191931">
    <property type="component" value="Unassembled WGS sequence"/>
</dbReference>
<protein>
    <submittedName>
        <fullName evidence="1">Uncharacterized protein</fullName>
    </submittedName>
</protein>
<accession>A0A1W1H7Y3</accession>
<evidence type="ECO:0000313" key="2">
    <source>
        <dbReference type="Proteomes" id="UP000191931"/>
    </source>
</evidence>
<keyword evidence="2" id="KW-1185">Reference proteome</keyword>
<gene>
    <name evidence="1" type="ORF">MTBBW1_1390004</name>
</gene>
<name>A0A1W1H7Y3_9BACT</name>